<keyword evidence="6" id="KW-1185">Reference proteome</keyword>
<dbReference type="Pfam" id="PF01037">
    <property type="entry name" value="AsnC_trans_reg"/>
    <property type="match status" value="1"/>
</dbReference>
<dbReference type="PROSITE" id="PS50956">
    <property type="entry name" value="HTH_ASNC_2"/>
    <property type="match status" value="1"/>
</dbReference>
<evidence type="ECO:0000313" key="6">
    <source>
        <dbReference type="Proteomes" id="UP001595904"/>
    </source>
</evidence>
<dbReference type="InterPro" id="IPR019887">
    <property type="entry name" value="Tscrpt_reg_AsnC/Lrp_C"/>
</dbReference>
<dbReference type="RefSeq" id="WP_129777873.1">
    <property type="nucleotide sequence ID" value="NZ_JBHSDU010000015.1"/>
</dbReference>
<dbReference type="PANTHER" id="PTHR30154">
    <property type="entry name" value="LEUCINE-RESPONSIVE REGULATORY PROTEIN"/>
    <property type="match status" value="1"/>
</dbReference>
<dbReference type="InterPro" id="IPR011991">
    <property type="entry name" value="ArsR-like_HTH"/>
</dbReference>
<dbReference type="InterPro" id="IPR036388">
    <property type="entry name" value="WH-like_DNA-bd_sf"/>
</dbReference>
<dbReference type="Gene3D" id="1.10.10.10">
    <property type="entry name" value="Winged helix-like DNA-binding domain superfamily/Winged helix DNA-binding domain"/>
    <property type="match status" value="1"/>
</dbReference>
<dbReference type="InterPro" id="IPR011008">
    <property type="entry name" value="Dimeric_a/b-barrel"/>
</dbReference>
<dbReference type="PRINTS" id="PR00033">
    <property type="entry name" value="HTHASNC"/>
</dbReference>
<dbReference type="PANTHER" id="PTHR30154:SF46">
    <property type="entry name" value="TRANSCRIPTIONAL REGULATORY PROTEIN"/>
    <property type="match status" value="1"/>
</dbReference>
<keyword evidence="3" id="KW-0804">Transcription</keyword>
<dbReference type="Proteomes" id="UP001595904">
    <property type="component" value="Unassembled WGS sequence"/>
</dbReference>
<keyword evidence="1" id="KW-0805">Transcription regulation</keyword>
<evidence type="ECO:0000313" key="5">
    <source>
        <dbReference type="EMBL" id="MFC4313522.1"/>
    </source>
</evidence>
<organism evidence="5 6">
    <name type="scientific">Steroidobacter flavus</name>
    <dbReference type="NCBI Taxonomy" id="1842136"/>
    <lineage>
        <taxon>Bacteria</taxon>
        <taxon>Pseudomonadati</taxon>
        <taxon>Pseudomonadota</taxon>
        <taxon>Gammaproteobacteria</taxon>
        <taxon>Steroidobacterales</taxon>
        <taxon>Steroidobacteraceae</taxon>
        <taxon>Steroidobacter</taxon>
    </lineage>
</organism>
<evidence type="ECO:0000259" key="4">
    <source>
        <dbReference type="PROSITE" id="PS50956"/>
    </source>
</evidence>
<protein>
    <submittedName>
        <fullName evidence="5">Lrp/AsnC family transcriptional regulator</fullName>
    </submittedName>
</protein>
<evidence type="ECO:0000256" key="3">
    <source>
        <dbReference type="ARBA" id="ARBA00023163"/>
    </source>
</evidence>
<sequence length="158" mass="17501">MVELDSFDVRILEALQKQGDLTMAELAERVFLSHSQCSRRVKHLRDTGLIQRFAAILDPRALGLGLKVYITVTLKQHSQVASEFHTLVTNAPEILECCMVTGDGDFLLKAYVRDLQHLRDLLGQLSGVEIVGTLKSVIVIDDVKNTSALPVYATTRPA</sequence>
<keyword evidence="2" id="KW-0238">DNA-binding</keyword>
<dbReference type="Pfam" id="PF13412">
    <property type="entry name" value="HTH_24"/>
    <property type="match status" value="1"/>
</dbReference>
<gene>
    <name evidence="5" type="ORF">ACFPN2_30880</name>
</gene>
<reference evidence="6" key="1">
    <citation type="journal article" date="2019" name="Int. J. Syst. Evol. Microbiol.">
        <title>The Global Catalogue of Microorganisms (GCM) 10K type strain sequencing project: providing services to taxonomists for standard genome sequencing and annotation.</title>
        <authorList>
            <consortium name="The Broad Institute Genomics Platform"/>
            <consortium name="The Broad Institute Genome Sequencing Center for Infectious Disease"/>
            <person name="Wu L."/>
            <person name="Ma J."/>
        </authorList>
    </citation>
    <scope>NUCLEOTIDE SEQUENCE [LARGE SCALE GENOMIC DNA]</scope>
    <source>
        <strain evidence="6">CGMCC 1.10759</strain>
    </source>
</reference>
<dbReference type="InterPro" id="IPR036390">
    <property type="entry name" value="WH_DNA-bd_sf"/>
</dbReference>
<dbReference type="Gene3D" id="3.30.70.920">
    <property type="match status" value="1"/>
</dbReference>
<dbReference type="InterPro" id="IPR000485">
    <property type="entry name" value="AsnC-type_HTH_dom"/>
</dbReference>
<dbReference type="InterPro" id="IPR019888">
    <property type="entry name" value="Tscrpt_reg_AsnC-like"/>
</dbReference>
<proteinExistence type="predicted"/>
<dbReference type="EMBL" id="JBHSDU010000015">
    <property type="protein sequence ID" value="MFC4313522.1"/>
    <property type="molecule type" value="Genomic_DNA"/>
</dbReference>
<dbReference type="SUPFAM" id="SSF54909">
    <property type="entry name" value="Dimeric alpha+beta barrel"/>
    <property type="match status" value="1"/>
</dbReference>
<dbReference type="SMART" id="SM00344">
    <property type="entry name" value="HTH_ASNC"/>
    <property type="match status" value="1"/>
</dbReference>
<comment type="caution">
    <text evidence="5">The sequence shown here is derived from an EMBL/GenBank/DDBJ whole genome shotgun (WGS) entry which is preliminary data.</text>
</comment>
<feature type="domain" description="HTH asnC-type" evidence="4">
    <location>
        <begin position="4"/>
        <end position="65"/>
    </location>
</feature>
<evidence type="ECO:0000256" key="1">
    <source>
        <dbReference type="ARBA" id="ARBA00023015"/>
    </source>
</evidence>
<accession>A0ABV8T1E9</accession>
<dbReference type="SUPFAM" id="SSF46785">
    <property type="entry name" value="Winged helix' DNA-binding domain"/>
    <property type="match status" value="1"/>
</dbReference>
<name>A0ABV8T1E9_9GAMM</name>
<dbReference type="CDD" id="cd00090">
    <property type="entry name" value="HTH_ARSR"/>
    <property type="match status" value="1"/>
</dbReference>
<evidence type="ECO:0000256" key="2">
    <source>
        <dbReference type="ARBA" id="ARBA00023125"/>
    </source>
</evidence>